<dbReference type="EMBL" id="JBHFNS010000019">
    <property type="protein sequence ID" value="MFB2934474.1"/>
    <property type="molecule type" value="Genomic_DNA"/>
</dbReference>
<proteinExistence type="predicted"/>
<keyword evidence="2" id="KW-1185">Reference proteome</keyword>
<accession>A0ABV4Y6P5</accession>
<name>A0ABV4Y6P5_9CYAN</name>
<comment type="caution">
    <text evidence="1">The sequence shown here is derived from an EMBL/GenBank/DDBJ whole genome shotgun (WGS) entry which is preliminary data.</text>
</comment>
<gene>
    <name evidence="1" type="ORF">ACE1B6_04285</name>
</gene>
<evidence type="ECO:0000313" key="2">
    <source>
        <dbReference type="Proteomes" id="UP001576776"/>
    </source>
</evidence>
<reference evidence="1 2" key="1">
    <citation type="submission" date="2024-09" db="EMBL/GenBank/DDBJ databases">
        <title>Floridaenema gen nov. (Aerosakkonemataceae, Aerosakkonematales ord. nov., Cyanobacteria) from benthic tropical and subtropical fresh waters, with the description of four new species.</title>
        <authorList>
            <person name="Moretto J.A."/>
            <person name="Berthold D.E."/>
            <person name="Lefler F.W."/>
            <person name="Huang I.-S."/>
            <person name="Laughinghouse H. IV."/>
        </authorList>
    </citation>
    <scope>NUCLEOTIDE SEQUENCE [LARGE SCALE GENOMIC DNA]</scope>
    <source>
        <strain evidence="1 2">BLCC-F154</strain>
    </source>
</reference>
<protein>
    <submittedName>
        <fullName evidence="1">Uncharacterized protein</fullName>
    </submittedName>
</protein>
<sequence>MDTPLELNQKGFEALIAALGYADAVRFIKQFDTGTGDYTNDRHRWLDAFSLDDIWADIKQQQVVEE</sequence>
<evidence type="ECO:0000313" key="1">
    <source>
        <dbReference type="EMBL" id="MFB2934474.1"/>
    </source>
</evidence>
<dbReference type="RefSeq" id="WP_413256002.1">
    <property type="nucleotide sequence ID" value="NZ_JBHFNS010000019.1"/>
</dbReference>
<dbReference type="Proteomes" id="UP001576776">
    <property type="component" value="Unassembled WGS sequence"/>
</dbReference>
<organism evidence="1 2">
    <name type="scientific">Floridaenema fluviatile BLCC-F154</name>
    <dbReference type="NCBI Taxonomy" id="3153640"/>
    <lineage>
        <taxon>Bacteria</taxon>
        <taxon>Bacillati</taxon>
        <taxon>Cyanobacteriota</taxon>
        <taxon>Cyanophyceae</taxon>
        <taxon>Oscillatoriophycideae</taxon>
        <taxon>Aerosakkonematales</taxon>
        <taxon>Aerosakkonemataceae</taxon>
        <taxon>Floridanema</taxon>
        <taxon>Floridanema fluviatile</taxon>
    </lineage>
</organism>